<dbReference type="AlphaFoldDB" id="A0A914RCH7"/>
<protein>
    <submittedName>
        <fullName evidence="3">Uncharacterized protein</fullName>
    </submittedName>
</protein>
<dbReference type="Proteomes" id="UP000887578">
    <property type="component" value="Unplaced"/>
</dbReference>
<feature type="region of interest" description="Disordered" evidence="1">
    <location>
        <begin position="523"/>
        <end position="600"/>
    </location>
</feature>
<dbReference type="WBParaSite" id="PDA_v2.g9339.t1">
    <property type="protein sequence ID" value="PDA_v2.g9339.t1"/>
    <property type="gene ID" value="PDA_v2.g9339"/>
</dbReference>
<feature type="compositionally biased region" description="Low complexity" evidence="1">
    <location>
        <begin position="203"/>
        <end position="212"/>
    </location>
</feature>
<evidence type="ECO:0000313" key="3">
    <source>
        <dbReference type="WBParaSite" id="PDA_v2.g9339.t1"/>
    </source>
</evidence>
<feature type="compositionally biased region" description="Polar residues" evidence="1">
    <location>
        <begin position="288"/>
        <end position="303"/>
    </location>
</feature>
<keyword evidence="2" id="KW-1185">Reference proteome</keyword>
<sequence length="600" mass="66332">MPSTSFPYSIGTQQTFTPQQFVNLPQTNTFQNNNIPQSSLFQGQTNLQQMNISQSSIPQINLSHHLNIPQTSTFQNHILPTSVYQSPLQQQTDILQSTVPQQIFFKNYGQTSNFQNNIPQTNVLENIVSQTNCFSNYIPQSNAYQNILSQPSTSQIYEPIIQQPLQHSSSSSSQHVIKRPEPVPTPQPPIIHFPVKRVTTPASTSNPIIIRRPPSRPPPSSTPAPLPAVTPIPKKRGRGRKALQKKTSQQISPATVLQKSPIIRPPSVVKQSAAIVSPPTVAASSSSMISPPNVITSPSSSSIRAEIQSPPTTISRPTSTLSKSSFVSPSISSAQKPSTSKTVIETKAGPSKNYNKPIDLSSYIPGVSGTLKSTAVERPKNDSENKKRVLLFDSEEKFIKACQFPGLLADLVRKGHRLRFKRHTHTSYIKILPAVEAIITLYPECAWRLIGEDDEIFFEFLLHKTAREEEYKKEKLIEEKIANLERETQRGAYSRENDSRENSVDCEGRALAAVFTAANSSPAKTQYASITSPTMNKSGTSDLYFPTGDESTVTNPRSSPSEESESGVRKRQRRQQLDFNSSQENLKLLGSVPSDVETSL</sequence>
<feature type="compositionally biased region" description="Basic residues" evidence="1">
    <location>
        <begin position="233"/>
        <end position="244"/>
    </location>
</feature>
<feature type="compositionally biased region" description="Polar residues" evidence="1">
    <location>
        <begin position="245"/>
        <end position="255"/>
    </location>
</feature>
<evidence type="ECO:0000256" key="1">
    <source>
        <dbReference type="SAM" id="MobiDB-lite"/>
    </source>
</evidence>
<accession>A0A914RCH7</accession>
<feature type="region of interest" description="Disordered" evidence="1">
    <location>
        <begin position="164"/>
        <end position="255"/>
    </location>
</feature>
<feature type="compositionally biased region" description="Polar residues" evidence="1">
    <location>
        <begin position="334"/>
        <end position="343"/>
    </location>
</feature>
<feature type="compositionally biased region" description="Pro residues" evidence="1">
    <location>
        <begin position="182"/>
        <end position="191"/>
    </location>
</feature>
<organism evidence="2 3">
    <name type="scientific">Panagrolaimus davidi</name>
    <dbReference type="NCBI Taxonomy" id="227884"/>
    <lineage>
        <taxon>Eukaryota</taxon>
        <taxon>Metazoa</taxon>
        <taxon>Ecdysozoa</taxon>
        <taxon>Nematoda</taxon>
        <taxon>Chromadorea</taxon>
        <taxon>Rhabditida</taxon>
        <taxon>Tylenchina</taxon>
        <taxon>Panagrolaimomorpha</taxon>
        <taxon>Panagrolaimoidea</taxon>
        <taxon>Panagrolaimidae</taxon>
        <taxon>Panagrolaimus</taxon>
    </lineage>
</organism>
<evidence type="ECO:0000313" key="2">
    <source>
        <dbReference type="Proteomes" id="UP000887578"/>
    </source>
</evidence>
<feature type="compositionally biased region" description="Low complexity" evidence="1">
    <location>
        <begin position="309"/>
        <end position="333"/>
    </location>
</feature>
<name>A0A914RCH7_9BILA</name>
<feature type="compositionally biased region" description="Pro residues" evidence="1">
    <location>
        <begin position="215"/>
        <end position="230"/>
    </location>
</feature>
<proteinExistence type="predicted"/>
<reference evidence="3" key="1">
    <citation type="submission" date="2022-11" db="UniProtKB">
        <authorList>
            <consortium name="WormBaseParasite"/>
        </authorList>
    </citation>
    <scope>IDENTIFICATION</scope>
</reference>
<feature type="region of interest" description="Disordered" evidence="1">
    <location>
        <begin position="281"/>
        <end position="351"/>
    </location>
</feature>
<feature type="compositionally biased region" description="Polar residues" evidence="1">
    <location>
        <begin position="523"/>
        <end position="541"/>
    </location>
</feature>